<evidence type="ECO:0000313" key="3">
    <source>
        <dbReference type="Proteomes" id="UP000284403"/>
    </source>
</evidence>
<accession>A0A3R7NTX9</accession>
<keyword evidence="3" id="KW-1185">Reference proteome</keyword>
<comment type="caution">
    <text evidence="2">The sequence shown here is derived from an EMBL/GenBank/DDBJ whole genome shotgun (WGS) entry which is preliminary data.</text>
</comment>
<dbReference type="AlphaFoldDB" id="A0A3R7NTX9"/>
<reference evidence="2 3" key="1">
    <citation type="journal article" date="2018" name="BMC Genomics">
        <title>Genomic comparison of Trypanosoma conorhini and Trypanosoma rangeli to Trypanosoma cruzi strains of high and low virulence.</title>
        <authorList>
            <person name="Bradwell K.R."/>
            <person name="Koparde V.N."/>
            <person name="Matveyev A.V."/>
            <person name="Serrano M.G."/>
            <person name="Alves J.M."/>
            <person name="Parikh H."/>
            <person name="Huang B."/>
            <person name="Lee V."/>
            <person name="Espinosa-Alvarez O."/>
            <person name="Ortiz P.A."/>
            <person name="Costa-Martins A.G."/>
            <person name="Teixeira M.M."/>
            <person name="Buck G.A."/>
        </authorList>
    </citation>
    <scope>NUCLEOTIDE SEQUENCE [LARGE SCALE GENOMIC DNA]</scope>
    <source>
        <strain evidence="2 3">025E</strain>
    </source>
</reference>
<feature type="compositionally biased region" description="Basic and acidic residues" evidence="1">
    <location>
        <begin position="242"/>
        <end position="272"/>
    </location>
</feature>
<evidence type="ECO:0000256" key="1">
    <source>
        <dbReference type="SAM" id="MobiDB-lite"/>
    </source>
</evidence>
<feature type="region of interest" description="Disordered" evidence="1">
    <location>
        <begin position="1"/>
        <end position="287"/>
    </location>
</feature>
<dbReference type="GeneID" id="40314390"/>
<feature type="compositionally biased region" description="Basic residues" evidence="1">
    <location>
        <begin position="275"/>
        <end position="287"/>
    </location>
</feature>
<dbReference type="RefSeq" id="XP_029232180.1">
    <property type="nucleotide sequence ID" value="XM_029367719.1"/>
</dbReference>
<feature type="non-terminal residue" evidence="2">
    <location>
        <position position="1"/>
    </location>
</feature>
<name>A0A3R7NTX9_9TRYP</name>
<protein>
    <submittedName>
        <fullName evidence="2">Uncharacterized protein</fullName>
    </submittedName>
</protein>
<evidence type="ECO:0000313" key="2">
    <source>
        <dbReference type="EMBL" id="RNF26974.1"/>
    </source>
</evidence>
<feature type="compositionally biased region" description="Polar residues" evidence="1">
    <location>
        <begin position="185"/>
        <end position="196"/>
    </location>
</feature>
<sequence length="287" mass="31167">KEPSAGKEQAREYPREEQHALKEPSAGKKPEREYPGEEQHALREPSAGKEQAQEYPREEQHALKGPSENLRGAAVGHQGGEGEAVQSAYPVEKEAESNLLGESSQGQPREMEQKPGGDCNVEGLPEAERTAAETAGNRPQEGAAGQNVAAKTKPPRAVRAIVPEERTKNPSGTSPFMGVPPVSPIRQSLSSPQSERGQGDTVAKRRGVTPLGDDNITQSQQLPLPKVTAVRQPWFPAGSSLTEDHIPLDKRESFMNRADSIKDLERRSRESGRSSGRHASRHATPHE</sequence>
<feature type="compositionally biased region" description="Basic and acidic residues" evidence="1">
    <location>
        <begin position="1"/>
        <end position="62"/>
    </location>
</feature>
<dbReference type="OrthoDB" id="10465233at2759"/>
<proteinExistence type="predicted"/>
<organism evidence="2 3">
    <name type="scientific">Trypanosoma conorhini</name>
    <dbReference type="NCBI Taxonomy" id="83891"/>
    <lineage>
        <taxon>Eukaryota</taxon>
        <taxon>Discoba</taxon>
        <taxon>Euglenozoa</taxon>
        <taxon>Kinetoplastea</taxon>
        <taxon>Metakinetoplastina</taxon>
        <taxon>Trypanosomatida</taxon>
        <taxon>Trypanosomatidae</taxon>
        <taxon>Trypanosoma</taxon>
    </lineage>
</organism>
<dbReference type="Proteomes" id="UP000284403">
    <property type="component" value="Unassembled WGS sequence"/>
</dbReference>
<gene>
    <name evidence="2" type="ORF">Tco025E_00779</name>
</gene>
<dbReference type="EMBL" id="MKKU01000021">
    <property type="protein sequence ID" value="RNF26974.1"/>
    <property type="molecule type" value="Genomic_DNA"/>
</dbReference>